<dbReference type="Proteomes" id="UP000011676">
    <property type="component" value="Unassembled WGS sequence"/>
</dbReference>
<accession>A0A829BUH6</accession>
<dbReference type="EMBL" id="AHSR01000002">
    <property type="protein sequence ID" value="EMC25721.1"/>
    <property type="molecule type" value="Genomic_DNA"/>
</dbReference>
<feature type="transmembrane region" description="Helical" evidence="2">
    <location>
        <begin position="165"/>
        <end position="186"/>
    </location>
</feature>
<gene>
    <name evidence="4" type="ORF">SMU82_00315</name>
</gene>
<evidence type="ECO:0000313" key="4">
    <source>
        <dbReference type="EMBL" id="EMC25721.1"/>
    </source>
</evidence>
<dbReference type="PANTHER" id="PTHR34475:SF1">
    <property type="entry name" value="CYTOSKELETON PROTEIN RODZ"/>
    <property type="match status" value="1"/>
</dbReference>
<dbReference type="PANTHER" id="PTHR34475">
    <property type="match status" value="1"/>
</dbReference>
<dbReference type="SUPFAM" id="SSF47413">
    <property type="entry name" value="lambda repressor-like DNA-binding domains"/>
    <property type="match status" value="1"/>
</dbReference>
<sequence length="325" mass="35548">MNKIGDTLRDARIEKKLSFDDVVDKTGIAPHYILAMELDQLKLLPEGKTNEYLEKYAHAVGLDPVSIIHGYRNQEMSDELILPSSAELAASSDSNIEKKNEEKSIEEPQELAIDSLDVTQNITEETPQIEDFKVESEEASKKIEKIPSRLSKYDYGEEPKKKFPWALILLILLALTIISYVGYVVYNQLQTDSNKTELSTSTKKSKDTKNDANSTTQSQTSITTDFADGGNNITLSNTNGKVEVTFTLTGDEESWVSATNTADGESGTTLTATDKTYTVTLAEGSTTSMLTVGSPSGVEITINGQKVDTTNLVNAGLTNINLTVQ</sequence>
<evidence type="ECO:0000313" key="5">
    <source>
        <dbReference type="Proteomes" id="UP000011676"/>
    </source>
</evidence>
<dbReference type="InterPro" id="IPR025194">
    <property type="entry name" value="RodZ-like_C"/>
</dbReference>
<dbReference type="Pfam" id="PF13413">
    <property type="entry name" value="HTH_25"/>
    <property type="match status" value="1"/>
</dbReference>
<keyword evidence="2" id="KW-0472">Membrane</keyword>
<dbReference type="InterPro" id="IPR010982">
    <property type="entry name" value="Lambda_DNA-bd_dom_sf"/>
</dbReference>
<dbReference type="AlphaFoldDB" id="A0A829BUH6"/>
<dbReference type="Gene3D" id="1.10.260.40">
    <property type="entry name" value="lambda repressor-like DNA-binding domains"/>
    <property type="match status" value="1"/>
</dbReference>
<evidence type="ECO:0000256" key="2">
    <source>
        <dbReference type="SAM" id="Phobius"/>
    </source>
</evidence>
<feature type="compositionally biased region" description="Low complexity" evidence="1">
    <location>
        <begin position="211"/>
        <end position="223"/>
    </location>
</feature>
<reference evidence="4 5" key="1">
    <citation type="journal article" date="2013" name="Mol. Biol. Evol.">
        <title>Evolutionary and population genomics of the cavity causing bacteria Streptococcus mutans.</title>
        <authorList>
            <person name="Cornejo O.E."/>
            <person name="Lefebure T."/>
            <person name="Pavinski Bitar P.D."/>
            <person name="Lang P."/>
            <person name="Richards V.P."/>
            <person name="Eilertson K."/>
            <person name="Do T."/>
            <person name="Beighton D."/>
            <person name="Zeng L."/>
            <person name="Ahn S.J."/>
            <person name="Burne R.A."/>
            <person name="Siepel A."/>
            <person name="Bustamante C.D."/>
            <person name="Stanhope M.J."/>
        </authorList>
    </citation>
    <scope>NUCLEOTIDE SEQUENCE [LARGE SCALE GENOMIC DNA]</scope>
    <source>
        <strain evidence="4 5">SM6</strain>
    </source>
</reference>
<proteinExistence type="predicted"/>
<keyword evidence="2" id="KW-0812">Transmembrane</keyword>
<dbReference type="RefSeq" id="WP_002283543.1">
    <property type="nucleotide sequence ID" value="NZ_AHSR01000002.1"/>
</dbReference>
<evidence type="ECO:0000256" key="1">
    <source>
        <dbReference type="SAM" id="MobiDB-lite"/>
    </source>
</evidence>
<feature type="domain" description="Cytoskeleton protein RodZ-like C-terminal" evidence="3">
    <location>
        <begin position="248"/>
        <end position="310"/>
    </location>
</feature>
<dbReference type="GO" id="GO:0003677">
    <property type="term" value="F:DNA binding"/>
    <property type="evidence" value="ECO:0007669"/>
    <property type="project" value="InterPro"/>
</dbReference>
<dbReference type="InterPro" id="IPR050400">
    <property type="entry name" value="Bact_Cytoskel_RodZ"/>
</dbReference>
<keyword evidence="2" id="KW-1133">Transmembrane helix</keyword>
<name>A0A829BUH6_STRMG</name>
<comment type="caution">
    <text evidence="4">The sequence shown here is derived from an EMBL/GenBank/DDBJ whole genome shotgun (WGS) entry which is preliminary data.</text>
</comment>
<feature type="region of interest" description="Disordered" evidence="1">
    <location>
        <begin position="194"/>
        <end position="223"/>
    </location>
</feature>
<evidence type="ECO:0000259" key="3">
    <source>
        <dbReference type="Pfam" id="PF13464"/>
    </source>
</evidence>
<dbReference type="Pfam" id="PF13464">
    <property type="entry name" value="RodZ_C"/>
    <property type="match status" value="1"/>
</dbReference>
<organism evidence="4 5">
    <name type="scientific">Streptococcus mutans SM6</name>
    <dbReference type="NCBI Taxonomy" id="857119"/>
    <lineage>
        <taxon>Bacteria</taxon>
        <taxon>Bacillati</taxon>
        <taxon>Bacillota</taxon>
        <taxon>Bacilli</taxon>
        <taxon>Lactobacillales</taxon>
        <taxon>Streptococcaceae</taxon>
        <taxon>Streptococcus</taxon>
    </lineage>
</organism>
<protein>
    <recommendedName>
        <fullName evidence="3">Cytoskeleton protein RodZ-like C-terminal domain-containing protein</fullName>
    </recommendedName>
</protein>